<dbReference type="Proteomes" id="UP000501058">
    <property type="component" value="Chromosome"/>
</dbReference>
<evidence type="ECO:0000259" key="2">
    <source>
        <dbReference type="Pfam" id="PF20091"/>
    </source>
</evidence>
<gene>
    <name evidence="3" type="ORF">G7070_01255</name>
</gene>
<dbReference type="EMBL" id="CP049865">
    <property type="protein sequence ID" value="QIK71162.1"/>
    <property type="molecule type" value="Genomic_DNA"/>
</dbReference>
<name>A0A6G7Y2X8_9ACTN</name>
<feature type="domain" description="Alpha/beta hydrolase" evidence="2">
    <location>
        <begin position="48"/>
        <end position="490"/>
    </location>
</feature>
<organism evidence="3 4">
    <name type="scientific">Propioniciclava coleopterorum</name>
    <dbReference type="NCBI Taxonomy" id="2714937"/>
    <lineage>
        <taxon>Bacteria</taxon>
        <taxon>Bacillati</taxon>
        <taxon>Actinomycetota</taxon>
        <taxon>Actinomycetes</taxon>
        <taxon>Propionibacteriales</taxon>
        <taxon>Propionibacteriaceae</taxon>
        <taxon>Propioniciclava</taxon>
    </lineage>
</organism>
<proteinExistence type="predicted"/>
<feature type="chain" id="PRO_5026291748" description="Alpha/beta hydrolase domain-containing protein" evidence="1">
    <location>
        <begin position="28"/>
        <end position="506"/>
    </location>
</feature>
<dbReference type="AlphaFoldDB" id="A0A6G7Y2X8"/>
<evidence type="ECO:0000313" key="4">
    <source>
        <dbReference type="Proteomes" id="UP000501058"/>
    </source>
</evidence>
<dbReference type="InterPro" id="IPR045394">
    <property type="entry name" value="Abhydrolase_dom"/>
</dbReference>
<dbReference type="KEGG" id="prv:G7070_01255"/>
<accession>A0A6G7Y2X8</accession>
<feature type="signal peptide" evidence="1">
    <location>
        <begin position="1"/>
        <end position="27"/>
    </location>
</feature>
<keyword evidence="4" id="KW-1185">Reference proteome</keyword>
<evidence type="ECO:0000313" key="3">
    <source>
        <dbReference type="EMBL" id="QIK71162.1"/>
    </source>
</evidence>
<dbReference type="Pfam" id="PF20091">
    <property type="entry name" value="Abhydrolase_10"/>
    <property type="match status" value="1"/>
</dbReference>
<reference evidence="3 4" key="1">
    <citation type="submission" date="2020-03" db="EMBL/GenBank/DDBJ databases">
        <title>Propioniciclava sp. nov., isolated from Hydrophilus acuminatus.</title>
        <authorList>
            <person name="Hyun D.-W."/>
            <person name="Bae J.-W."/>
        </authorList>
    </citation>
    <scope>NUCLEOTIDE SEQUENCE [LARGE SCALE GENOMIC DNA]</scope>
    <source>
        <strain evidence="3 4">HDW11</strain>
    </source>
</reference>
<keyword evidence="1" id="KW-0732">Signal</keyword>
<dbReference type="RefSeq" id="WP_166231293.1">
    <property type="nucleotide sequence ID" value="NZ_CP049865.1"/>
</dbReference>
<protein>
    <recommendedName>
        <fullName evidence="2">Alpha/beta hydrolase domain-containing protein</fullName>
    </recommendedName>
</protein>
<sequence length="506" mass="55415">MRTSVRRALVGFGMAGLLATMTPTAAAAGPAWGDAADTMTAVPAVTHVPREGGSYPFNAADHHRVPVDLAAHGFVEEEFFLTGHANVYTRADGTLAVHRTAVPYTNRILVRHPARAQKASGTVLVDIYNASNGYDIEDMWRRLWTDVLEQGHTYIGVTSKPVNVDALHTFDPQRYAPVSWYDEPLTAACAYTFTAAGDDVPCTETGLVWDILTQVGNAVRDPQAGRQILGGIKPTGVFLIGQSQSGLYLNTYVNHFHNPVTAAHAGQHVFDGYLTAAGNWNERAIRDGEPTGQGAPAASVPVDIDVPWIFVDSESDTALFQREATMPRPLDDQTRVWQVSGTGHTYSMSPVVPDNAELRKAGRPERVFPTVYTPYPMEPAMIAATQALIDNHRSGKELPASKWFQRDAAGALVRDDHGNVLGGLRYGLMELPLAQFLGFARPFDMNGVAHPISKAEFERNWRNRSQYLAQMRAHDNKLRQAGYLTKSGHATFAERAEVVMDRIGVR</sequence>
<evidence type="ECO:0000256" key="1">
    <source>
        <dbReference type="SAM" id="SignalP"/>
    </source>
</evidence>